<accession>J4UH63</accession>
<dbReference type="EMBL" id="ALBS01000084">
    <property type="protein sequence ID" value="EJT50885.1"/>
    <property type="molecule type" value="Genomic_DNA"/>
</dbReference>
<dbReference type="GeneID" id="25991459"/>
<organism evidence="2 3">
    <name type="scientific">Trichosporon asahii var. asahii (strain ATCC 90039 / CBS 2479 / JCM 2466 / KCTC 7840 / NBRC 103889/ NCYC 2677 / UAMH 7654)</name>
    <name type="common">Yeast</name>
    <dbReference type="NCBI Taxonomy" id="1186058"/>
    <lineage>
        <taxon>Eukaryota</taxon>
        <taxon>Fungi</taxon>
        <taxon>Dikarya</taxon>
        <taxon>Basidiomycota</taxon>
        <taxon>Agaricomycotina</taxon>
        <taxon>Tremellomycetes</taxon>
        <taxon>Trichosporonales</taxon>
        <taxon>Trichosporonaceae</taxon>
        <taxon>Trichosporon</taxon>
    </lineage>
</organism>
<sequence>MKDPSYFFTDGLIDDDMDDDEFGEDDDEEDVPVAPDWNTTLQQMDDQNSAEDDLKQARKPGGLGFQQQRARAWDF</sequence>
<gene>
    <name evidence="2" type="ORF">A1Q1_07947</name>
</gene>
<comment type="caution">
    <text evidence="2">The sequence shown here is derived from an EMBL/GenBank/DDBJ whole genome shotgun (WGS) entry which is preliminary data.</text>
</comment>
<dbReference type="HOGENOM" id="CLU_2672869_0_0_1"/>
<dbReference type="VEuPathDB" id="FungiDB:A1Q1_07947"/>
<feature type="region of interest" description="Disordered" evidence="1">
    <location>
        <begin position="1"/>
        <end position="75"/>
    </location>
</feature>
<protein>
    <submittedName>
        <fullName evidence="2">Uncharacterized protein</fullName>
    </submittedName>
</protein>
<feature type="compositionally biased region" description="Acidic residues" evidence="1">
    <location>
        <begin position="12"/>
        <end position="31"/>
    </location>
</feature>
<dbReference type="AlphaFoldDB" id="J4UH63"/>
<dbReference type="Proteomes" id="UP000002748">
    <property type="component" value="Unassembled WGS sequence"/>
</dbReference>
<dbReference type="KEGG" id="tasa:A1Q1_07947"/>
<proteinExistence type="predicted"/>
<reference evidence="2 3" key="1">
    <citation type="journal article" date="2012" name="Eukaryot. Cell">
        <title>Draft genome sequence of CBS 2479, the standard type strain of Trichosporon asahii.</title>
        <authorList>
            <person name="Yang R.Y."/>
            <person name="Li H.T."/>
            <person name="Zhu H."/>
            <person name="Zhou G.P."/>
            <person name="Wang M."/>
            <person name="Wang L."/>
        </authorList>
    </citation>
    <scope>NUCLEOTIDE SEQUENCE [LARGE SCALE GENOMIC DNA]</scope>
    <source>
        <strain evidence="3">ATCC 90039 / CBS 2479 / JCM 2466 / KCTC 7840 / NCYC 2677 / UAMH 7654</strain>
    </source>
</reference>
<name>J4UH63_TRIAS</name>
<evidence type="ECO:0000313" key="3">
    <source>
        <dbReference type="Proteomes" id="UP000002748"/>
    </source>
</evidence>
<evidence type="ECO:0000313" key="2">
    <source>
        <dbReference type="EMBL" id="EJT50885.1"/>
    </source>
</evidence>
<evidence type="ECO:0000256" key="1">
    <source>
        <dbReference type="SAM" id="MobiDB-lite"/>
    </source>
</evidence>
<feature type="compositionally biased region" description="Polar residues" evidence="1">
    <location>
        <begin position="37"/>
        <end position="47"/>
    </location>
</feature>
<dbReference type="RefSeq" id="XP_014181608.1">
    <property type="nucleotide sequence ID" value="XM_014326133.1"/>
</dbReference>